<dbReference type="InterPro" id="IPR031107">
    <property type="entry name" value="Small_HSP"/>
</dbReference>
<sequence length="151" mass="17618">MFRREEYNQSAEAQNNQCRSHFRRKFSRLQNHLFQEGSPFNRGNKTNIPVNIAENEEFYQVQVFAAGRKKEQFQVNITDQLLKISCKAAELEPGLKYIYQEQQLGEFERAFQLQDEVLLDNVHASFEDGILTVILQKDPSKVKPAQEVHVS</sequence>
<accession>A0A8H9KX93</accession>
<protein>
    <submittedName>
        <fullName evidence="4">Heat-shock protein</fullName>
    </submittedName>
</protein>
<dbReference type="SUPFAM" id="SSF49764">
    <property type="entry name" value="HSP20-like chaperones"/>
    <property type="match status" value="1"/>
</dbReference>
<dbReference type="Gene3D" id="2.60.40.790">
    <property type="match status" value="1"/>
</dbReference>
<feature type="domain" description="SHSP" evidence="3">
    <location>
        <begin position="41"/>
        <end position="151"/>
    </location>
</feature>
<organism evidence="4 5">
    <name type="scientific">Sphingobacterium cellulitidis</name>
    <dbReference type="NCBI Taxonomy" id="1768011"/>
    <lineage>
        <taxon>Bacteria</taxon>
        <taxon>Pseudomonadati</taxon>
        <taxon>Bacteroidota</taxon>
        <taxon>Sphingobacteriia</taxon>
        <taxon>Sphingobacteriales</taxon>
        <taxon>Sphingobacteriaceae</taxon>
        <taxon>Sphingobacterium</taxon>
    </lineage>
</organism>
<dbReference type="PROSITE" id="PS01031">
    <property type="entry name" value="SHSP"/>
    <property type="match status" value="1"/>
</dbReference>
<evidence type="ECO:0000256" key="2">
    <source>
        <dbReference type="RuleBase" id="RU003616"/>
    </source>
</evidence>
<evidence type="ECO:0000259" key="3">
    <source>
        <dbReference type="PROSITE" id="PS01031"/>
    </source>
</evidence>
<evidence type="ECO:0000313" key="4">
    <source>
        <dbReference type="EMBL" id="GGE17610.1"/>
    </source>
</evidence>
<dbReference type="RefSeq" id="WP_094258899.1">
    <property type="nucleotide sequence ID" value="NZ_BMKM01000003.1"/>
</dbReference>
<evidence type="ECO:0000256" key="1">
    <source>
        <dbReference type="PROSITE-ProRule" id="PRU00285"/>
    </source>
</evidence>
<name>A0A8H9KX93_9SPHI</name>
<dbReference type="Proteomes" id="UP000614460">
    <property type="component" value="Unassembled WGS sequence"/>
</dbReference>
<comment type="caution">
    <text evidence="4">The sequence shown here is derived from an EMBL/GenBank/DDBJ whole genome shotgun (WGS) entry which is preliminary data.</text>
</comment>
<reference evidence="4" key="1">
    <citation type="journal article" date="2014" name="Int. J. Syst. Evol. Microbiol.">
        <title>Complete genome sequence of Corynebacterium casei LMG S-19264T (=DSM 44701T), isolated from a smear-ripened cheese.</title>
        <authorList>
            <consortium name="US DOE Joint Genome Institute (JGI-PGF)"/>
            <person name="Walter F."/>
            <person name="Albersmeier A."/>
            <person name="Kalinowski J."/>
            <person name="Ruckert C."/>
        </authorList>
    </citation>
    <scope>NUCLEOTIDE SEQUENCE</scope>
    <source>
        <strain evidence="4">CGMCC 1.15966</strain>
    </source>
</reference>
<dbReference type="PANTHER" id="PTHR11527">
    <property type="entry name" value="HEAT-SHOCK PROTEIN 20 FAMILY MEMBER"/>
    <property type="match status" value="1"/>
</dbReference>
<dbReference type="AlphaFoldDB" id="A0A8H9KX93"/>
<reference evidence="4" key="2">
    <citation type="submission" date="2020-09" db="EMBL/GenBank/DDBJ databases">
        <authorList>
            <person name="Sun Q."/>
            <person name="Zhou Y."/>
        </authorList>
    </citation>
    <scope>NUCLEOTIDE SEQUENCE</scope>
    <source>
        <strain evidence="4">CGMCC 1.15966</strain>
    </source>
</reference>
<keyword evidence="5" id="KW-1185">Reference proteome</keyword>
<dbReference type="EMBL" id="BMKM01000003">
    <property type="protein sequence ID" value="GGE17610.1"/>
    <property type="molecule type" value="Genomic_DNA"/>
</dbReference>
<dbReference type="CDD" id="cd06464">
    <property type="entry name" value="ACD_sHsps-like"/>
    <property type="match status" value="1"/>
</dbReference>
<dbReference type="InterPro" id="IPR002068">
    <property type="entry name" value="A-crystallin/Hsp20_dom"/>
</dbReference>
<dbReference type="Pfam" id="PF00011">
    <property type="entry name" value="HSP20"/>
    <property type="match status" value="1"/>
</dbReference>
<evidence type="ECO:0000313" key="5">
    <source>
        <dbReference type="Proteomes" id="UP000614460"/>
    </source>
</evidence>
<comment type="similarity">
    <text evidence="1 2">Belongs to the small heat shock protein (HSP20) family.</text>
</comment>
<dbReference type="InterPro" id="IPR008978">
    <property type="entry name" value="HSP20-like_chaperone"/>
</dbReference>
<gene>
    <name evidence="4" type="ORF">GCM10011516_14150</name>
</gene>
<proteinExistence type="inferred from homology"/>